<accession>A0A380RVE9</accession>
<dbReference type="Pfam" id="PF13201">
    <property type="entry name" value="PCMD"/>
    <property type="match status" value="1"/>
</dbReference>
<name>A0A380RVE9_FIBSU</name>
<evidence type="ECO:0000259" key="2">
    <source>
        <dbReference type="Pfam" id="PF13201"/>
    </source>
</evidence>
<dbReference type="EMBL" id="UHJL01000001">
    <property type="protein sequence ID" value="SUQ19486.1"/>
    <property type="molecule type" value="Genomic_DNA"/>
</dbReference>
<feature type="compositionally biased region" description="Basic and acidic residues" evidence="1">
    <location>
        <begin position="221"/>
        <end position="230"/>
    </location>
</feature>
<evidence type="ECO:0000256" key="1">
    <source>
        <dbReference type="SAM" id="MobiDB-lite"/>
    </source>
</evidence>
<evidence type="ECO:0000313" key="4">
    <source>
        <dbReference type="Proteomes" id="UP000255423"/>
    </source>
</evidence>
<dbReference type="Proteomes" id="UP000255423">
    <property type="component" value="Unassembled WGS sequence"/>
</dbReference>
<feature type="domain" description="Putative carbohydrate metabolism" evidence="2">
    <location>
        <begin position="376"/>
        <end position="591"/>
    </location>
</feature>
<organism evidence="3 4">
    <name type="scientific">Fibrobacter succinogenes</name>
    <name type="common">Bacteroides succinogenes</name>
    <dbReference type="NCBI Taxonomy" id="833"/>
    <lineage>
        <taxon>Bacteria</taxon>
        <taxon>Pseudomonadati</taxon>
        <taxon>Fibrobacterota</taxon>
        <taxon>Fibrobacteria</taxon>
        <taxon>Fibrobacterales</taxon>
        <taxon>Fibrobacteraceae</taxon>
        <taxon>Fibrobacter</taxon>
    </lineage>
</organism>
<evidence type="ECO:0000313" key="3">
    <source>
        <dbReference type="EMBL" id="SUQ19486.1"/>
    </source>
</evidence>
<dbReference type="InterPro" id="IPR025112">
    <property type="entry name" value="PCMD"/>
</dbReference>
<sequence length="592" mass="63547">MLFEIFNCTKNGRCANATLSLLGILAFVILNGCSADYDTFGVSDYRNLEEISFAEQDGSSAVYSAERRMEFDFVAPSESQKIWDSLTIENIDMSHFASLHLVDDEIEEFPTDSLELDSLAQKVPCSKNAVKVGDKIQVPSSHIVYVVVVSESGMKSIWQLVLNIPEPESERSSSSVKSAKSSSSVKSSASSSASSSSAKSAASSSASSSSTKNSSSSNSGESRESSDSRDSSSSAAENSIESSGSRESKSSDSREAPAPRILSLSIAGKSAEFDADRKTFHLDDFDFRTDLTALELSEMELSEGATANIEVGESYDFGAGVQVTVTNANDESETYSVKAGYQLPGSNFNTWKGDNVTPDSIWGNANTILTTTEKITSGSMIGAQIQTSSALTKMASGSLYTADFNPKGVGTLSMASSSTWPDGNELLDFGKPFAARPEFMEVKFSYEGKGDSCDIYILLENRTGDKNVNRKSSDVNKLVASAWFRSTKADNSGRENPDVVSVSEPDENKMRTLRLKLQYGEPLAGSPIENSSTFNTKLESSNKSAINNGLVQGTGDELVTHIRVVFASSADGNHYKGTKGAILVIDEMKLIY</sequence>
<proteinExistence type="predicted"/>
<gene>
    <name evidence="3" type="ORF">SAMN05661053_0721</name>
</gene>
<protein>
    <submittedName>
        <fullName evidence="3">Carbohydrate metabolism domain-containing protein</fullName>
    </submittedName>
</protein>
<dbReference type="InterPro" id="IPR038653">
    <property type="entry name" value="Put_CMD_sf"/>
</dbReference>
<reference evidence="3 4" key="1">
    <citation type="submission" date="2017-08" db="EMBL/GenBank/DDBJ databases">
        <authorList>
            <person name="de Groot N.N."/>
        </authorList>
    </citation>
    <scope>NUCLEOTIDE SEQUENCE [LARGE SCALE GENOMIC DNA]</scope>
    <source>
        <strain evidence="3 4">HM2</strain>
    </source>
</reference>
<dbReference type="Gene3D" id="2.60.120.890">
    <property type="entry name" value="BT2081, beta-jelly-roll domain"/>
    <property type="match status" value="1"/>
</dbReference>
<dbReference type="RefSeq" id="WP_109572108.1">
    <property type="nucleotide sequence ID" value="NZ_UHJL01000001.1"/>
</dbReference>
<feature type="compositionally biased region" description="Basic and acidic residues" evidence="1">
    <location>
        <begin position="244"/>
        <end position="257"/>
    </location>
</feature>
<feature type="compositionally biased region" description="Low complexity" evidence="1">
    <location>
        <begin position="231"/>
        <end position="243"/>
    </location>
</feature>
<feature type="region of interest" description="Disordered" evidence="1">
    <location>
        <begin position="168"/>
        <end position="260"/>
    </location>
</feature>
<feature type="compositionally biased region" description="Low complexity" evidence="1">
    <location>
        <begin position="172"/>
        <end position="220"/>
    </location>
</feature>
<dbReference type="AlphaFoldDB" id="A0A380RVE9"/>